<dbReference type="Proteomes" id="UP001221898">
    <property type="component" value="Unassembled WGS sequence"/>
</dbReference>
<evidence type="ECO:0008006" key="5">
    <source>
        <dbReference type="Google" id="ProtNLM"/>
    </source>
</evidence>
<sequence>MLAIALSHIIICHAITNTALCHPWAVGAQAHLEVIVILEAGRRPPHHHAGLHLHEGGGDLAATACAHRHQRRNYPRLPGTATRKELESHQNRRKRTHAPRQPMPTHAATRWVAQQPAGGPEPLTIT</sequence>
<keyword evidence="4" id="KW-1185">Reference proteome</keyword>
<protein>
    <recommendedName>
        <fullName evidence="5">Secreted protein</fullName>
    </recommendedName>
</protein>
<dbReference type="AlphaFoldDB" id="A0AAD7R0U1"/>
<dbReference type="EMBL" id="JAINUG010002018">
    <property type="protein sequence ID" value="KAJ8351134.1"/>
    <property type="molecule type" value="Genomic_DNA"/>
</dbReference>
<proteinExistence type="predicted"/>
<feature type="signal peptide" evidence="2">
    <location>
        <begin position="1"/>
        <end position="21"/>
    </location>
</feature>
<accession>A0AAD7R0U1</accession>
<evidence type="ECO:0000313" key="4">
    <source>
        <dbReference type="Proteomes" id="UP001221898"/>
    </source>
</evidence>
<name>A0AAD7R0U1_9TELE</name>
<comment type="caution">
    <text evidence="3">The sequence shown here is derived from an EMBL/GenBank/DDBJ whole genome shotgun (WGS) entry which is preliminary data.</text>
</comment>
<evidence type="ECO:0000256" key="2">
    <source>
        <dbReference type="SAM" id="SignalP"/>
    </source>
</evidence>
<feature type="region of interest" description="Disordered" evidence="1">
    <location>
        <begin position="68"/>
        <end position="126"/>
    </location>
</feature>
<evidence type="ECO:0000313" key="3">
    <source>
        <dbReference type="EMBL" id="KAJ8351134.1"/>
    </source>
</evidence>
<organism evidence="3 4">
    <name type="scientific">Aldrovandia affinis</name>
    <dbReference type="NCBI Taxonomy" id="143900"/>
    <lineage>
        <taxon>Eukaryota</taxon>
        <taxon>Metazoa</taxon>
        <taxon>Chordata</taxon>
        <taxon>Craniata</taxon>
        <taxon>Vertebrata</taxon>
        <taxon>Euteleostomi</taxon>
        <taxon>Actinopterygii</taxon>
        <taxon>Neopterygii</taxon>
        <taxon>Teleostei</taxon>
        <taxon>Notacanthiformes</taxon>
        <taxon>Halosauridae</taxon>
        <taxon>Aldrovandia</taxon>
    </lineage>
</organism>
<gene>
    <name evidence="3" type="ORF">AAFF_G00147450</name>
</gene>
<feature type="chain" id="PRO_5041946078" description="Secreted protein" evidence="2">
    <location>
        <begin position="22"/>
        <end position="126"/>
    </location>
</feature>
<reference evidence="3" key="1">
    <citation type="journal article" date="2023" name="Science">
        <title>Genome structures resolve the early diversification of teleost fishes.</title>
        <authorList>
            <person name="Parey E."/>
            <person name="Louis A."/>
            <person name="Montfort J."/>
            <person name="Bouchez O."/>
            <person name="Roques C."/>
            <person name="Iampietro C."/>
            <person name="Lluch J."/>
            <person name="Castinel A."/>
            <person name="Donnadieu C."/>
            <person name="Desvignes T."/>
            <person name="Floi Bucao C."/>
            <person name="Jouanno E."/>
            <person name="Wen M."/>
            <person name="Mejri S."/>
            <person name="Dirks R."/>
            <person name="Jansen H."/>
            <person name="Henkel C."/>
            <person name="Chen W.J."/>
            <person name="Zahm M."/>
            <person name="Cabau C."/>
            <person name="Klopp C."/>
            <person name="Thompson A.W."/>
            <person name="Robinson-Rechavi M."/>
            <person name="Braasch I."/>
            <person name="Lecointre G."/>
            <person name="Bobe J."/>
            <person name="Postlethwait J.H."/>
            <person name="Berthelot C."/>
            <person name="Roest Crollius H."/>
            <person name="Guiguen Y."/>
        </authorList>
    </citation>
    <scope>NUCLEOTIDE SEQUENCE</scope>
    <source>
        <strain evidence="3">NC1722</strain>
    </source>
</reference>
<evidence type="ECO:0000256" key="1">
    <source>
        <dbReference type="SAM" id="MobiDB-lite"/>
    </source>
</evidence>
<keyword evidence="2" id="KW-0732">Signal</keyword>